<dbReference type="EMBL" id="BART01014345">
    <property type="protein sequence ID" value="GAG87609.1"/>
    <property type="molecule type" value="Genomic_DNA"/>
</dbReference>
<feature type="non-terminal residue" evidence="1">
    <location>
        <position position="114"/>
    </location>
</feature>
<protein>
    <submittedName>
        <fullName evidence="1">Uncharacterized protein</fullName>
    </submittedName>
</protein>
<name>X1AWX5_9ZZZZ</name>
<evidence type="ECO:0000313" key="1">
    <source>
        <dbReference type="EMBL" id="GAG87609.1"/>
    </source>
</evidence>
<proteinExistence type="predicted"/>
<gene>
    <name evidence="1" type="ORF">S01H4_28686</name>
</gene>
<sequence length="114" mass="12681">MKKTILMMFILCLPLAFALYGGETKNFHFNKCDILRVNITGNLTIDEGEYTILNNCTKNQTNYYICDCNDNYDFNVTFKINAINNYTFHFNYDYSKHISDNGGGGGSSGGGGGG</sequence>
<comment type="caution">
    <text evidence="1">The sequence shown here is derived from an EMBL/GenBank/DDBJ whole genome shotgun (WGS) entry which is preliminary data.</text>
</comment>
<reference evidence="1" key="1">
    <citation type="journal article" date="2014" name="Front. Microbiol.">
        <title>High frequency of phylogenetically diverse reductive dehalogenase-homologous genes in deep subseafloor sedimentary metagenomes.</title>
        <authorList>
            <person name="Kawai M."/>
            <person name="Futagami T."/>
            <person name="Toyoda A."/>
            <person name="Takaki Y."/>
            <person name="Nishi S."/>
            <person name="Hori S."/>
            <person name="Arai W."/>
            <person name="Tsubouchi T."/>
            <person name="Morono Y."/>
            <person name="Uchiyama I."/>
            <person name="Ito T."/>
            <person name="Fujiyama A."/>
            <person name="Inagaki F."/>
            <person name="Takami H."/>
        </authorList>
    </citation>
    <scope>NUCLEOTIDE SEQUENCE</scope>
    <source>
        <strain evidence="1">Expedition CK06-06</strain>
    </source>
</reference>
<organism evidence="1">
    <name type="scientific">marine sediment metagenome</name>
    <dbReference type="NCBI Taxonomy" id="412755"/>
    <lineage>
        <taxon>unclassified sequences</taxon>
        <taxon>metagenomes</taxon>
        <taxon>ecological metagenomes</taxon>
    </lineage>
</organism>
<dbReference type="AlphaFoldDB" id="X1AWX5"/>
<accession>X1AWX5</accession>